<feature type="transmembrane region" description="Helical" evidence="1">
    <location>
        <begin position="57"/>
        <end position="82"/>
    </location>
</feature>
<evidence type="ECO:0000313" key="3">
    <source>
        <dbReference type="Proteomes" id="UP001597351"/>
    </source>
</evidence>
<reference evidence="3" key="1">
    <citation type="journal article" date="2019" name="Int. J. Syst. Evol. Microbiol.">
        <title>The Global Catalogue of Microorganisms (GCM) 10K type strain sequencing project: providing services to taxonomists for standard genome sequencing and annotation.</title>
        <authorList>
            <consortium name="The Broad Institute Genomics Platform"/>
            <consortium name="The Broad Institute Genome Sequencing Center for Infectious Disease"/>
            <person name="Wu L."/>
            <person name="Ma J."/>
        </authorList>
    </citation>
    <scope>NUCLEOTIDE SEQUENCE [LARGE SCALE GENOMIC DNA]</scope>
    <source>
        <strain evidence="3">CGMCC 1.12477</strain>
    </source>
</reference>
<keyword evidence="1" id="KW-1133">Transmembrane helix</keyword>
<feature type="transmembrane region" description="Helical" evidence="1">
    <location>
        <begin position="135"/>
        <end position="155"/>
    </location>
</feature>
<accession>A0ABW4TNG0</accession>
<keyword evidence="3" id="KW-1185">Reference proteome</keyword>
<keyword evidence="1" id="KW-0472">Membrane</keyword>
<feature type="transmembrane region" description="Helical" evidence="1">
    <location>
        <begin position="12"/>
        <end position="37"/>
    </location>
</feature>
<evidence type="ECO:0000313" key="2">
    <source>
        <dbReference type="EMBL" id="MFD1947262.1"/>
    </source>
</evidence>
<keyword evidence="1" id="KW-0812">Transmembrane</keyword>
<name>A0ABW4TNG0_9ACTN</name>
<comment type="caution">
    <text evidence="2">The sequence shown here is derived from an EMBL/GenBank/DDBJ whole genome shotgun (WGS) entry which is preliminary data.</text>
</comment>
<sequence>MHNKSQSLSERLRAGFWFLPLGMCVVAVALATLTLWIDDNYDGTLGGLLTTGGPTGAQNVLTTVAASMITVGATVLSVTIVAMQLASTQFGPRILTNFVRSRVNQAALGSFVAVFTFAVIVLRRTGNSVESLPRISVLVALLLTAGAVVMLIVFVHHIATTIQAMNLVGLIARDVGRSMDELFPDPADADGVEPGGECPEVQGDGTPINAVTTGYLQLVDVEDLVELGREHDLLLRMLVRPGKFVVGHTPVAMAWSGDGSAAADMSDDLKDEIADCFTTGPRRTRGQDAEFPVKQLVEVAVRSLSPAINDPITACACTDHLGAALCRLAERRLPPDVLCDADGRARLVHGDPLTFSMMVGVCFDQVRQSADYHVVVYVHLLEALERLVPCLTDDDQREPVRRQADLVLERAEQVVPQEADRDVVRRRHARVVEVIDARG</sequence>
<dbReference type="RefSeq" id="WP_343918188.1">
    <property type="nucleotide sequence ID" value="NZ_BAAAJT010000002.1"/>
</dbReference>
<dbReference type="Proteomes" id="UP001597351">
    <property type="component" value="Unassembled WGS sequence"/>
</dbReference>
<evidence type="ECO:0000256" key="1">
    <source>
        <dbReference type="SAM" id="Phobius"/>
    </source>
</evidence>
<dbReference type="EMBL" id="JBHUGD010000003">
    <property type="protein sequence ID" value="MFD1947262.1"/>
    <property type="molecule type" value="Genomic_DNA"/>
</dbReference>
<organism evidence="2 3">
    <name type="scientific">Nocardioides aestuarii</name>
    <dbReference type="NCBI Taxonomy" id="252231"/>
    <lineage>
        <taxon>Bacteria</taxon>
        <taxon>Bacillati</taxon>
        <taxon>Actinomycetota</taxon>
        <taxon>Actinomycetes</taxon>
        <taxon>Propionibacteriales</taxon>
        <taxon>Nocardioidaceae</taxon>
        <taxon>Nocardioides</taxon>
    </lineage>
</organism>
<protein>
    <submittedName>
        <fullName evidence="2">DUF2254 domain-containing protein</fullName>
    </submittedName>
</protein>
<feature type="transmembrane region" description="Helical" evidence="1">
    <location>
        <begin position="103"/>
        <end position="123"/>
    </location>
</feature>
<gene>
    <name evidence="2" type="ORF">ACFSDE_10705</name>
</gene>
<proteinExistence type="predicted"/>
<dbReference type="Pfam" id="PF10011">
    <property type="entry name" value="DUF2254"/>
    <property type="match status" value="1"/>
</dbReference>
<dbReference type="InterPro" id="IPR018723">
    <property type="entry name" value="DUF2254_membrane"/>
</dbReference>